<dbReference type="OrthoDB" id="9803233at2"/>
<dbReference type="Pfam" id="PF00583">
    <property type="entry name" value="Acetyltransf_1"/>
    <property type="match status" value="1"/>
</dbReference>
<name>A0A502CCH1_9SPHN</name>
<keyword evidence="5" id="KW-1185">Reference proteome</keyword>
<sequence>MIREGVFDDPQVIDLLTLHAAAMLAHSPVDTCHFLDLTGLQAPGVSFYTLWDGDALAAMGALKAHDAGLGEIKSMRSAPAYLGTGRGRAMLAHIIEEARAKGLAWVALETGSGAAFDPAIGLYRAHGFTACAPFAAYRATDFNRFMALDL</sequence>
<evidence type="ECO:0000256" key="1">
    <source>
        <dbReference type="ARBA" id="ARBA00022679"/>
    </source>
</evidence>
<dbReference type="PANTHER" id="PTHR43877">
    <property type="entry name" value="AMINOALKYLPHOSPHONATE N-ACETYLTRANSFERASE-RELATED-RELATED"/>
    <property type="match status" value="1"/>
</dbReference>
<dbReference type="Proteomes" id="UP000318413">
    <property type="component" value="Unassembled WGS sequence"/>
</dbReference>
<dbReference type="InterPro" id="IPR000182">
    <property type="entry name" value="GNAT_dom"/>
</dbReference>
<dbReference type="GO" id="GO:0016747">
    <property type="term" value="F:acyltransferase activity, transferring groups other than amino-acyl groups"/>
    <property type="evidence" value="ECO:0007669"/>
    <property type="project" value="InterPro"/>
</dbReference>
<dbReference type="EMBL" id="RCZK01000011">
    <property type="protein sequence ID" value="TPG10412.1"/>
    <property type="molecule type" value="Genomic_DNA"/>
</dbReference>
<evidence type="ECO:0000259" key="3">
    <source>
        <dbReference type="PROSITE" id="PS51186"/>
    </source>
</evidence>
<evidence type="ECO:0000313" key="5">
    <source>
        <dbReference type="Proteomes" id="UP000318413"/>
    </source>
</evidence>
<reference evidence="4 5" key="1">
    <citation type="journal article" date="2019" name="Environ. Microbiol.">
        <title>Species interactions and distinct microbial communities in high Arctic permafrost affected cryosols are associated with the CH4 and CO2 gas fluxes.</title>
        <authorList>
            <person name="Altshuler I."/>
            <person name="Hamel J."/>
            <person name="Turney S."/>
            <person name="Magnuson E."/>
            <person name="Levesque R."/>
            <person name="Greer C."/>
            <person name="Whyte L.G."/>
        </authorList>
    </citation>
    <scope>NUCLEOTIDE SEQUENCE [LARGE SCALE GENOMIC DNA]</scope>
    <source>
        <strain evidence="4 5">S5.1</strain>
    </source>
</reference>
<proteinExistence type="predicted"/>
<dbReference type="PROSITE" id="PS51186">
    <property type="entry name" value="GNAT"/>
    <property type="match status" value="1"/>
</dbReference>
<accession>A0A502CCH1</accession>
<dbReference type="InterPro" id="IPR016181">
    <property type="entry name" value="Acyl_CoA_acyltransferase"/>
</dbReference>
<dbReference type="CDD" id="cd04301">
    <property type="entry name" value="NAT_SF"/>
    <property type="match status" value="1"/>
</dbReference>
<dbReference type="RefSeq" id="WP_140872371.1">
    <property type="nucleotide sequence ID" value="NZ_RCZK01000011.1"/>
</dbReference>
<feature type="domain" description="N-acetyltransferase" evidence="3">
    <location>
        <begin position="1"/>
        <end position="150"/>
    </location>
</feature>
<keyword evidence="2" id="KW-0012">Acyltransferase</keyword>
<comment type="caution">
    <text evidence="4">The sequence shown here is derived from an EMBL/GenBank/DDBJ whole genome shotgun (WGS) entry which is preliminary data.</text>
</comment>
<protein>
    <submittedName>
        <fullName evidence="4">N-acetyltransferase</fullName>
    </submittedName>
</protein>
<dbReference type="SUPFAM" id="SSF55729">
    <property type="entry name" value="Acyl-CoA N-acyltransferases (Nat)"/>
    <property type="match status" value="1"/>
</dbReference>
<gene>
    <name evidence="4" type="ORF">EAH84_12580</name>
</gene>
<evidence type="ECO:0000313" key="4">
    <source>
        <dbReference type="EMBL" id="TPG10412.1"/>
    </source>
</evidence>
<evidence type="ECO:0000256" key="2">
    <source>
        <dbReference type="ARBA" id="ARBA00023315"/>
    </source>
</evidence>
<dbReference type="Gene3D" id="3.40.630.30">
    <property type="match status" value="1"/>
</dbReference>
<dbReference type="AlphaFoldDB" id="A0A502CCH1"/>
<dbReference type="PANTHER" id="PTHR43877:SF5">
    <property type="entry name" value="BLL8307 PROTEIN"/>
    <property type="match status" value="1"/>
</dbReference>
<keyword evidence="1 4" id="KW-0808">Transferase</keyword>
<dbReference type="InterPro" id="IPR050832">
    <property type="entry name" value="Bact_Acetyltransf"/>
</dbReference>
<organism evidence="4 5">
    <name type="scientific">Sphingomonas oligophenolica</name>
    <dbReference type="NCBI Taxonomy" id="301154"/>
    <lineage>
        <taxon>Bacteria</taxon>
        <taxon>Pseudomonadati</taxon>
        <taxon>Pseudomonadota</taxon>
        <taxon>Alphaproteobacteria</taxon>
        <taxon>Sphingomonadales</taxon>
        <taxon>Sphingomonadaceae</taxon>
        <taxon>Sphingomonas</taxon>
    </lineage>
</organism>